<reference evidence="1" key="1">
    <citation type="submission" date="2024-12" db="EMBL/GenBank/DDBJ databases">
        <authorList>
            <person name="Wu N."/>
        </authorList>
    </citation>
    <scope>NUCLEOTIDE SEQUENCE</scope>
    <source>
        <strain evidence="1">P15</strain>
    </source>
</reference>
<dbReference type="Proteomes" id="UP001631969">
    <property type="component" value="Unassembled WGS sequence"/>
</dbReference>
<organism evidence="1 2">
    <name type="scientific">Paenibacillus mesotrionivorans</name>
    <dbReference type="NCBI Taxonomy" id="3160968"/>
    <lineage>
        <taxon>Bacteria</taxon>
        <taxon>Bacillati</taxon>
        <taxon>Bacillota</taxon>
        <taxon>Bacilli</taxon>
        <taxon>Bacillales</taxon>
        <taxon>Paenibacillaceae</taxon>
        <taxon>Paenibacillus</taxon>
    </lineage>
</organism>
<comment type="caution">
    <text evidence="1">The sequence shown here is derived from an EMBL/GenBank/DDBJ whole genome shotgun (WGS) entry which is preliminary data.</text>
</comment>
<sequence>MWEYEDNEMQVVASLRPCLPASCLPWKLTAVEAAICLLETPV</sequence>
<protein>
    <submittedName>
        <fullName evidence="1">Uncharacterized protein</fullName>
    </submittedName>
</protein>
<gene>
    <name evidence="1" type="ORF">ACI1P1_15345</name>
</gene>
<dbReference type="EMBL" id="JBJURJ010000009">
    <property type="protein sequence ID" value="MFM9329669.1"/>
    <property type="molecule type" value="Genomic_DNA"/>
</dbReference>
<accession>A0ACC7P244</accession>
<proteinExistence type="predicted"/>
<evidence type="ECO:0000313" key="1">
    <source>
        <dbReference type="EMBL" id="MFM9329669.1"/>
    </source>
</evidence>
<keyword evidence="2" id="KW-1185">Reference proteome</keyword>
<evidence type="ECO:0000313" key="2">
    <source>
        <dbReference type="Proteomes" id="UP001631969"/>
    </source>
</evidence>
<name>A0ACC7P244_9BACL</name>